<feature type="domain" description="Aminomethyltransferase C-terminal" evidence="3">
    <location>
        <begin position="692"/>
        <end position="777"/>
    </location>
</feature>
<dbReference type="Proteomes" id="UP001620597">
    <property type="component" value="Unassembled WGS sequence"/>
</dbReference>
<evidence type="ECO:0000259" key="2">
    <source>
        <dbReference type="Pfam" id="PF01571"/>
    </source>
</evidence>
<dbReference type="SUPFAM" id="SSF103025">
    <property type="entry name" value="Folate-binding domain"/>
    <property type="match status" value="1"/>
</dbReference>
<name>A0ABW8NIL8_9GAMM</name>
<protein>
    <submittedName>
        <fullName evidence="5">DUF1989 domain-containing protein</fullName>
    </submittedName>
</protein>
<dbReference type="PANTHER" id="PTHR43757:SF2">
    <property type="entry name" value="AMINOMETHYLTRANSFERASE, MITOCHONDRIAL"/>
    <property type="match status" value="1"/>
</dbReference>
<reference evidence="5 6" key="1">
    <citation type="submission" date="2024-03" db="EMBL/GenBank/DDBJ databases">
        <title>High-quality draft genome sequence of Oceanobacter sp. wDCs-4.</title>
        <authorList>
            <person name="Dong C."/>
        </authorList>
    </citation>
    <scope>NUCLEOTIDE SEQUENCE [LARGE SCALE GENOMIC DNA]</scope>
    <source>
        <strain evidence="6">wDCs-4</strain>
    </source>
</reference>
<dbReference type="Pfam" id="PF08669">
    <property type="entry name" value="GCV_T_C"/>
    <property type="match status" value="1"/>
</dbReference>
<evidence type="ECO:0000259" key="4">
    <source>
        <dbReference type="Pfam" id="PF09347"/>
    </source>
</evidence>
<dbReference type="InterPro" id="IPR027266">
    <property type="entry name" value="TrmE/GcvT-like"/>
</dbReference>
<proteinExistence type="predicted"/>
<dbReference type="InterPro" id="IPR028896">
    <property type="entry name" value="GcvT/YgfZ/DmdA"/>
</dbReference>
<feature type="domain" description="GCVT N-terminal" evidence="2">
    <location>
        <begin position="406"/>
        <end position="670"/>
    </location>
</feature>
<evidence type="ECO:0000259" key="3">
    <source>
        <dbReference type="Pfam" id="PF08669"/>
    </source>
</evidence>
<accession>A0ABW8NIL8</accession>
<dbReference type="Pfam" id="PF09347">
    <property type="entry name" value="DUF1989"/>
    <property type="match status" value="1"/>
</dbReference>
<evidence type="ECO:0000313" key="5">
    <source>
        <dbReference type="EMBL" id="MFK4752792.1"/>
    </source>
</evidence>
<sequence>MAFALQPQSESRIPVHCRRYRLCGQEVLRLLLRPGDHLTLTGSDALQGVEIIRCDAVLAPALELENNALSLIPGVASGTLNLLEQSDRRSRLSCQQLQHWQVAGHLTEALAIPAAAIMAECTLIARQEQTLVIVAPAEAMAVDSQIAPGEVDIGHRSARFADNLPEPLAPPVLDLHIPHSSARAYTVKAGQWIQVMDVEGKQCSDFIAFDLNAVEASRRGDISPQEIATLDAAATRTMMGHSLPTPGLHSRFYDQNMAAMLEVVQDTVGRHDSFLMACTPRFYEDAGYFGHISCTANFNNQLCDWNIPPRAGWPAINFFFNTAISDCGAVTGDEPWSRPGDYVLMRAQRDLLCLSSACPDDIDSANGWCPTAIHVRVYDAEQSFPRSVAWRDIPEELPRMTQQTGFHSRTSALTSHFSEYKGFWLADEFSGWGATAEYLACRERVAMIDLTPLRKFEVVGPDAERLLQLALTRNVRRLAVGEITYTALCHVTGGMIDDGTLFRMGPQSFRLITGDSFVCTWLKQLASEHQFEVRVQESTRQIHNVAVQGPNSRELLGQLIWTPEHQPDVAELAWFHFTIGRLGGPSGQPVMVSRTGYTGELGFEVWTHPDDAPAIWDAIWDAGQAFDIAPMGLLALDMLRIEAGLIFAGYEFCPQTSPYEAGIGFTVPMKTKDDDFIGRAALARQAPESRQKLVGLIINSTQTVSHGDEVFFPLAGGGRFPVGVVTSATFSPLLKQQIALCRVAPDAASPGTALEVGQLDGVQKRLPATVTTTPFYDPERTRVRS</sequence>
<dbReference type="EMBL" id="JBBKTX010000011">
    <property type="protein sequence ID" value="MFK4752792.1"/>
    <property type="molecule type" value="Genomic_DNA"/>
</dbReference>
<keyword evidence="1" id="KW-0032">Aminotransferase</keyword>
<dbReference type="InterPro" id="IPR018959">
    <property type="entry name" value="DUF1989"/>
</dbReference>
<keyword evidence="6" id="KW-1185">Reference proteome</keyword>
<dbReference type="RefSeq" id="WP_369855883.1">
    <property type="nucleotide sequence ID" value="NZ_JBBKTX010000011.1"/>
</dbReference>
<dbReference type="Gene3D" id="3.30.1360.120">
    <property type="entry name" value="Probable tRNA modification gtpase trme, domain 1"/>
    <property type="match status" value="1"/>
</dbReference>
<dbReference type="Pfam" id="PF01571">
    <property type="entry name" value="GCV_T"/>
    <property type="match status" value="1"/>
</dbReference>
<dbReference type="PANTHER" id="PTHR43757">
    <property type="entry name" value="AMINOMETHYLTRANSFERASE"/>
    <property type="match status" value="1"/>
</dbReference>
<feature type="domain" description="DUF1989" evidence="4">
    <location>
        <begin position="177"/>
        <end position="352"/>
    </location>
</feature>
<gene>
    <name evidence="5" type="ORF">WG929_10270</name>
</gene>
<evidence type="ECO:0000313" key="6">
    <source>
        <dbReference type="Proteomes" id="UP001620597"/>
    </source>
</evidence>
<evidence type="ECO:0000256" key="1">
    <source>
        <dbReference type="ARBA" id="ARBA00022576"/>
    </source>
</evidence>
<dbReference type="InterPro" id="IPR029043">
    <property type="entry name" value="GcvT/YgfZ_C"/>
</dbReference>
<dbReference type="InterPro" id="IPR006222">
    <property type="entry name" value="GCVT_N"/>
</dbReference>
<keyword evidence="1" id="KW-0808">Transferase</keyword>
<dbReference type="InterPro" id="IPR013977">
    <property type="entry name" value="GcvT_C"/>
</dbReference>
<dbReference type="SUPFAM" id="SSF101790">
    <property type="entry name" value="Aminomethyltransferase beta-barrel domain"/>
    <property type="match status" value="1"/>
</dbReference>
<organism evidence="5 6">
    <name type="scientific">Oceanobacter antarcticus</name>
    <dbReference type="NCBI Taxonomy" id="3133425"/>
    <lineage>
        <taxon>Bacteria</taxon>
        <taxon>Pseudomonadati</taxon>
        <taxon>Pseudomonadota</taxon>
        <taxon>Gammaproteobacteria</taxon>
        <taxon>Oceanospirillales</taxon>
        <taxon>Oceanospirillaceae</taxon>
        <taxon>Oceanobacter</taxon>
    </lineage>
</organism>
<comment type="caution">
    <text evidence="5">The sequence shown here is derived from an EMBL/GenBank/DDBJ whole genome shotgun (WGS) entry which is preliminary data.</text>
</comment>